<evidence type="ECO:0000256" key="3">
    <source>
        <dbReference type="SAM" id="SignalP"/>
    </source>
</evidence>
<name>A0A8K0S894_9HYPO</name>
<gene>
    <name evidence="5" type="ORF">BKA59DRAFT_429</name>
</gene>
<dbReference type="EMBL" id="JAGPXF010000001">
    <property type="protein sequence ID" value="KAH7261617.1"/>
    <property type="molecule type" value="Genomic_DNA"/>
</dbReference>
<dbReference type="Proteomes" id="UP000813427">
    <property type="component" value="Unassembled WGS sequence"/>
</dbReference>
<reference evidence="5" key="1">
    <citation type="journal article" date="2021" name="Nat. Commun.">
        <title>Genetic determinants of endophytism in the Arabidopsis root mycobiome.</title>
        <authorList>
            <person name="Mesny F."/>
            <person name="Miyauchi S."/>
            <person name="Thiergart T."/>
            <person name="Pickel B."/>
            <person name="Atanasova L."/>
            <person name="Karlsson M."/>
            <person name="Huettel B."/>
            <person name="Barry K.W."/>
            <person name="Haridas S."/>
            <person name="Chen C."/>
            <person name="Bauer D."/>
            <person name="Andreopoulos W."/>
            <person name="Pangilinan J."/>
            <person name="LaButti K."/>
            <person name="Riley R."/>
            <person name="Lipzen A."/>
            <person name="Clum A."/>
            <person name="Drula E."/>
            <person name="Henrissat B."/>
            <person name="Kohler A."/>
            <person name="Grigoriev I.V."/>
            <person name="Martin F.M."/>
            <person name="Hacquard S."/>
        </authorList>
    </citation>
    <scope>NUCLEOTIDE SEQUENCE</scope>
    <source>
        <strain evidence="5">MPI-SDFR-AT-0068</strain>
    </source>
</reference>
<keyword evidence="6" id="KW-1185">Reference proteome</keyword>
<evidence type="ECO:0000313" key="6">
    <source>
        <dbReference type="Proteomes" id="UP000813427"/>
    </source>
</evidence>
<feature type="chain" id="PRO_5035430626" description="TIL domain-containing protein" evidence="3">
    <location>
        <begin position="18"/>
        <end position="79"/>
    </location>
</feature>
<dbReference type="OrthoDB" id="7695409at2759"/>
<evidence type="ECO:0000256" key="1">
    <source>
        <dbReference type="ARBA" id="ARBA00022690"/>
    </source>
</evidence>
<dbReference type="SUPFAM" id="SSF57567">
    <property type="entry name" value="Serine protease inhibitors"/>
    <property type="match status" value="1"/>
</dbReference>
<dbReference type="AlphaFoldDB" id="A0A8K0S894"/>
<keyword evidence="3" id="KW-0732">Signal</keyword>
<dbReference type="Gene3D" id="2.10.25.10">
    <property type="entry name" value="Laminin"/>
    <property type="match status" value="1"/>
</dbReference>
<keyword evidence="1" id="KW-0646">Protease inhibitor</keyword>
<proteinExistence type="predicted"/>
<dbReference type="InterPro" id="IPR051368">
    <property type="entry name" value="SerProtInhib-TIL_Domain"/>
</dbReference>
<keyword evidence="2" id="KW-1015">Disulfide bond</keyword>
<protein>
    <recommendedName>
        <fullName evidence="4">TIL domain-containing protein</fullName>
    </recommendedName>
</protein>
<dbReference type="GO" id="GO:0030414">
    <property type="term" value="F:peptidase inhibitor activity"/>
    <property type="evidence" value="ECO:0007669"/>
    <property type="project" value="UniProtKB-KW"/>
</dbReference>
<sequence>MKCYITLVALFATGILAVPAPAAQKCKVGEQYQTCGTACPLTCANPEPRACTLQCVSGCFCKKGLIRNELGRCVKPEKC</sequence>
<accession>A0A8K0S894</accession>
<dbReference type="PANTHER" id="PTHR23259">
    <property type="entry name" value="RIDDLE"/>
    <property type="match status" value="1"/>
</dbReference>
<evidence type="ECO:0000259" key="4">
    <source>
        <dbReference type="Pfam" id="PF01826"/>
    </source>
</evidence>
<dbReference type="InterPro" id="IPR036084">
    <property type="entry name" value="Ser_inhib-like_sf"/>
</dbReference>
<dbReference type="FunFam" id="2.10.25.10:FF:000284">
    <property type="entry name" value="von Willebrand factor"/>
    <property type="match status" value="1"/>
</dbReference>
<dbReference type="PANTHER" id="PTHR23259:SF70">
    <property type="entry name" value="ACCESSORY GLAND PROTEIN ACP62F-RELATED"/>
    <property type="match status" value="1"/>
</dbReference>
<evidence type="ECO:0000313" key="5">
    <source>
        <dbReference type="EMBL" id="KAH7261617.1"/>
    </source>
</evidence>
<feature type="signal peptide" evidence="3">
    <location>
        <begin position="1"/>
        <end position="17"/>
    </location>
</feature>
<dbReference type="CDD" id="cd19941">
    <property type="entry name" value="TIL"/>
    <property type="match status" value="1"/>
</dbReference>
<comment type="caution">
    <text evidence="5">The sequence shown here is derived from an EMBL/GenBank/DDBJ whole genome shotgun (WGS) entry which is preliminary data.</text>
</comment>
<dbReference type="InterPro" id="IPR002919">
    <property type="entry name" value="TIL_dom"/>
</dbReference>
<dbReference type="Pfam" id="PF01826">
    <property type="entry name" value="TIL"/>
    <property type="match status" value="1"/>
</dbReference>
<organism evidence="5 6">
    <name type="scientific">Fusarium tricinctum</name>
    <dbReference type="NCBI Taxonomy" id="61284"/>
    <lineage>
        <taxon>Eukaryota</taxon>
        <taxon>Fungi</taxon>
        <taxon>Dikarya</taxon>
        <taxon>Ascomycota</taxon>
        <taxon>Pezizomycotina</taxon>
        <taxon>Sordariomycetes</taxon>
        <taxon>Hypocreomycetidae</taxon>
        <taxon>Hypocreales</taxon>
        <taxon>Nectriaceae</taxon>
        <taxon>Fusarium</taxon>
        <taxon>Fusarium tricinctum species complex</taxon>
    </lineage>
</organism>
<evidence type="ECO:0000256" key="2">
    <source>
        <dbReference type="ARBA" id="ARBA00023157"/>
    </source>
</evidence>
<feature type="domain" description="TIL" evidence="4">
    <location>
        <begin position="26"/>
        <end position="79"/>
    </location>
</feature>